<reference evidence="13 14" key="1">
    <citation type="submission" date="2016-10" db="EMBL/GenBank/DDBJ databases">
        <authorList>
            <person name="de Groot N.N."/>
        </authorList>
    </citation>
    <scope>NUCLEOTIDE SEQUENCE [LARGE SCALE GENOMIC DNA]</scope>
    <source>
        <strain evidence="13 14">CGMCC 4.5727</strain>
    </source>
</reference>
<accession>A0A1G8TT45</accession>
<dbReference type="Proteomes" id="UP000199155">
    <property type="component" value="Unassembled WGS sequence"/>
</dbReference>
<comment type="PTM">
    <text evidence="11">Upon Fe-S cluster removal intramolecular disulfide bonds are formed.</text>
</comment>
<feature type="domain" description="4Fe-4S Wbl-type" evidence="12">
    <location>
        <begin position="8"/>
        <end position="70"/>
    </location>
</feature>
<dbReference type="STRING" id="417292.SAMN05421806_101436"/>
<protein>
    <recommendedName>
        <fullName evidence="11">Transcriptional regulator WhiB</fullName>
    </recommendedName>
</protein>
<evidence type="ECO:0000256" key="9">
    <source>
        <dbReference type="ARBA" id="ARBA00023157"/>
    </source>
</evidence>
<keyword evidence="7 11" id="KW-0805">Transcription regulation</keyword>
<keyword evidence="8 11" id="KW-0238">DNA-binding</keyword>
<dbReference type="GO" id="GO:0045892">
    <property type="term" value="P:negative regulation of DNA-templated transcription"/>
    <property type="evidence" value="ECO:0007669"/>
    <property type="project" value="TreeGrafter"/>
</dbReference>
<dbReference type="InterPro" id="IPR003482">
    <property type="entry name" value="Whib"/>
</dbReference>
<dbReference type="HAMAP" id="MF_01479">
    <property type="entry name" value="WhiB"/>
    <property type="match status" value="1"/>
</dbReference>
<dbReference type="GO" id="GO:0035731">
    <property type="term" value="F:dinitrosyl-iron complex binding"/>
    <property type="evidence" value="ECO:0007669"/>
    <property type="project" value="UniProtKB-UniRule"/>
</dbReference>
<evidence type="ECO:0000256" key="5">
    <source>
        <dbReference type="ARBA" id="ARBA00023004"/>
    </source>
</evidence>
<dbReference type="InterPro" id="IPR034768">
    <property type="entry name" value="4FE4S_WBL"/>
</dbReference>
<comment type="PTM">
    <text evidence="11">The Fe-S cluster can be nitrosylated by nitric oxide (NO).</text>
</comment>
<dbReference type="GO" id="GO:0051539">
    <property type="term" value="F:4 iron, 4 sulfur cluster binding"/>
    <property type="evidence" value="ECO:0007669"/>
    <property type="project" value="UniProtKB-UniRule"/>
</dbReference>
<keyword evidence="14" id="KW-1185">Reference proteome</keyword>
<dbReference type="EMBL" id="FNFF01000001">
    <property type="protein sequence ID" value="SDJ44597.1"/>
    <property type="molecule type" value="Genomic_DNA"/>
</dbReference>
<comment type="subcellular location">
    <subcellularLocation>
        <location evidence="1 11">Cytoplasm</location>
    </subcellularLocation>
</comment>
<keyword evidence="6 11" id="KW-0411">Iron-sulfur</keyword>
<name>A0A1G8TT45_9ACTN</name>
<dbReference type="PANTHER" id="PTHR38839">
    <property type="entry name" value="TRANSCRIPTIONAL REGULATOR WHID-RELATED"/>
    <property type="match status" value="1"/>
</dbReference>
<comment type="function">
    <text evidence="11">Acts as a transcriptional regulator. Probably redox-responsive. The apo- but not holo-form probably binds DNA.</text>
</comment>
<evidence type="ECO:0000256" key="11">
    <source>
        <dbReference type="HAMAP-Rule" id="MF_01479"/>
    </source>
</evidence>
<keyword evidence="10 11" id="KW-0804">Transcription</keyword>
<evidence type="ECO:0000256" key="4">
    <source>
        <dbReference type="ARBA" id="ARBA00022723"/>
    </source>
</evidence>
<evidence type="ECO:0000256" key="7">
    <source>
        <dbReference type="ARBA" id="ARBA00023015"/>
    </source>
</evidence>
<keyword evidence="11" id="KW-0963">Cytoplasm</keyword>
<gene>
    <name evidence="11" type="primary">whiB</name>
    <name evidence="13" type="ORF">SAMN05421806_101436</name>
</gene>
<dbReference type="GO" id="GO:0005737">
    <property type="term" value="C:cytoplasm"/>
    <property type="evidence" value="ECO:0007669"/>
    <property type="project" value="UniProtKB-SubCell"/>
</dbReference>
<keyword evidence="5 11" id="KW-0408">Iron</keyword>
<feature type="binding site" evidence="11">
    <location>
        <position position="46"/>
    </location>
    <ligand>
        <name>[4Fe-4S] cluster</name>
        <dbReference type="ChEBI" id="CHEBI:49883"/>
    </ligand>
</feature>
<comment type="cofactor">
    <cofactor evidence="11">
        <name>[4Fe-4S] cluster</name>
        <dbReference type="ChEBI" id="CHEBI:49883"/>
    </cofactor>
    <text evidence="11">Binds 1 [4Fe-4S] cluster per subunit. Following nitrosylation of the [4Fe-4S] cluster binds 1 [4Fe-8(NO)] cluster per subunit.</text>
</comment>
<dbReference type="Pfam" id="PF02467">
    <property type="entry name" value="Whib"/>
    <property type="match status" value="1"/>
</dbReference>
<feature type="binding site" evidence="11">
    <location>
        <position position="40"/>
    </location>
    <ligand>
        <name>[4Fe-4S] cluster</name>
        <dbReference type="ChEBI" id="CHEBI:49883"/>
    </ligand>
</feature>
<evidence type="ECO:0000256" key="3">
    <source>
        <dbReference type="ARBA" id="ARBA00022485"/>
    </source>
</evidence>
<evidence type="ECO:0000256" key="10">
    <source>
        <dbReference type="ARBA" id="ARBA00023163"/>
    </source>
</evidence>
<sequence>MEWMEQAACVGEDPELFFPVGTTGPSVRETQAAKEVCRRCPVTETCLDWALRMGQTTGVWGGTSEAERAPMLRALRRRRVGARSR</sequence>
<evidence type="ECO:0000256" key="2">
    <source>
        <dbReference type="ARBA" id="ARBA00006597"/>
    </source>
</evidence>
<organism evidence="13 14">
    <name type="scientific">Streptomyces indicus</name>
    <dbReference type="NCBI Taxonomy" id="417292"/>
    <lineage>
        <taxon>Bacteria</taxon>
        <taxon>Bacillati</taxon>
        <taxon>Actinomycetota</taxon>
        <taxon>Actinomycetes</taxon>
        <taxon>Kitasatosporales</taxon>
        <taxon>Streptomycetaceae</taxon>
        <taxon>Streptomyces</taxon>
    </lineage>
</organism>
<dbReference type="PANTHER" id="PTHR38839:SF6">
    <property type="entry name" value="TRANSCRIPTIONAL REGULATOR WHIB1"/>
    <property type="match status" value="1"/>
</dbReference>
<keyword evidence="3 11" id="KW-0004">4Fe-4S</keyword>
<feature type="binding site" evidence="11">
    <location>
        <position position="37"/>
    </location>
    <ligand>
        <name>[4Fe-4S] cluster</name>
        <dbReference type="ChEBI" id="CHEBI:49883"/>
    </ligand>
</feature>
<dbReference type="GO" id="GO:0046872">
    <property type="term" value="F:metal ion binding"/>
    <property type="evidence" value="ECO:0007669"/>
    <property type="project" value="UniProtKB-KW"/>
</dbReference>
<evidence type="ECO:0000256" key="1">
    <source>
        <dbReference type="ARBA" id="ARBA00004496"/>
    </source>
</evidence>
<evidence type="ECO:0000256" key="8">
    <source>
        <dbReference type="ARBA" id="ARBA00023125"/>
    </source>
</evidence>
<dbReference type="OrthoDB" id="8104048at2"/>
<evidence type="ECO:0000313" key="14">
    <source>
        <dbReference type="Proteomes" id="UP000199155"/>
    </source>
</evidence>
<dbReference type="GO" id="GO:0003677">
    <property type="term" value="F:DNA binding"/>
    <property type="evidence" value="ECO:0007669"/>
    <property type="project" value="UniProtKB-UniRule"/>
</dbReference>
<evidence type="ECO:0000256" key="6">
    <source>
        <dbReference type="ARBA" id="ARBA00023014"/>
    </source>
</evidence>
<comment type="similarity">
    <text evidence="2 11">Belongs to the WhiB family.</text>
</comment>
<dbReference type="AlphaFoldDB" id="A0A1G8TT45"/>
<proteinExistence type="inferred from homology"/>
<evidence type="ECO:0000259" key="12">
    <source>
        <dbReference type="PROSITE" id="PS51674"/>
    </source>
</evidence>
<evidence type="ECO:0000313" key="13">
    <source>
        <dbReference type="EMBL" id="SDJ44597.1"/>
    </source>
</evidence>
<dbReference type="RefSeq" id="WP_093607709.1">
    <property type="nucleotide sequence ID" value="NZ_FNFF01000001.1"/>
</dbReference>
<dbReference type="PROSITE" id="PS51674">
    <property type="entry name" value="4FE4S_WBL"/>
    <property type="match status" value="1"/>
</dbReference>
<dbReference type="GO" id="GO:0045454">
    <property type="term" value="P:cell redox homeostasis"/>
    <property type="evidence" value="ECO:0007669"/>
    <property type="project" value="TreeGrafter"/>
</dbReference>
<keyword evidence="4 11" id="KW-0479">Metal-binding</keyword>
<keyword evidence="9 11" id="KW-1015">Disulfide bond</keyword>
<dbReference type="GO" id="GO:0047134">
    <property type="term" value="F:protein-disulfide reductase [NAD(P)H] activity"/>
    <property type="evidence" value="ECO:0007669"/>
    <property type="project" value="TreeGrafter"/>
</dbReference>
<feature type="binding site" evidence="11">
    <location>
        <position position="9"/>
    </location>
    <ligand>
        <name>[4Fe-4S] cluster</name>
        <dbReference type="ChEBI" id="CHEBI:49883"/>
    </ligand>
</feature>